<organism evidence="2 3">
    <name type="scientific">Jatropha curcas</name>
    <name type="common">Barbados nut</name>
    <dbReference type="NCBI Taxonomy" id="180498"/>
    <lineage>
        <taxon>Eukaryota</taxon>
        <taxon>Viridiplantae</taxon>
        <taxon>Streptophyta</taxon>
        <taxon>Embryophyta</taxon>
        <taxon>Tracheophyta</taxon>
        <taxon>Spermatophyta</taxon>
        <taxon>Magnoliopsida</taxon>
        <taxon>eudicotyledons</taxon>
        <taxon>Gunneridae</taxon>
        <taxon>Pentapetalae</taxon>
        <taxon>rosids</taxon>
        <taxon>fabids</taxon>
        <taxon>Malpighiales</taxon>
        <taxon>Euphorbiaceae</taxon>
        <taxon>Crotonoideae</taxon>
        <taxon>Jatropheae</taxon>
        <taxon>Jatropha</taxon>
    </lineage>
</organism>
<sequence>MALIQQVGLGCCLVTGIALPLTAELTTMRAGQAAINVVLLKMAVELASMDHHHQIHLFHLDGNQVTGFALEWDVENIIMLGELNVTGARRQEILENTKNEDFGVKREKDV</sequence>
<keyword evidence="3" id="KW-1185">Reference proteome</keyword>
<evidence type="ECO:0000313" key="2">
    <source>
        <dbReference type="EMBL" id="KDP32371.1"/>
    </source>
</evidence>
<proteinExistence type="predicted"/>
<evidence type="ECO:0000313" key="3">
    <source>
        <dbReference type="Proteomes" id="UP000027138"/>
    </source>
</evidence>
<dbReference type="AlphaFoldDB" id="A0A067K807"/>
<evidence type="ECO:0000256" key="1">
    <source>
        <dbReference type="SAM" id="SignalP"/>
    </source>
</evidence>
<feature type="signal peptide" evidence="1">
    <location>
        <begin position="1"/>
        <end position="18"/>
    </location>
</feature>
<dbReference type="EMBL" id="KK914582">
    <property type="protein sequence ID" value="KDP32371.1"/>
    <property type="molecule type" value="Genomic_DNA"/>
</dbReference>
<keyword evidence="1" id="KW-0732">Signal</keyword>
<reference evidence="2 3" key="1">
    <citation type="journal article" date="2014" name="PLoS ONE">
        <title>Global Analysis of Gene Expression Profiles in Physic Nut (Jatropha curcas L.) Seedlings Exposed to Salt Stress.</title>
        <authorList>
            <person name="Zhang L."/>
            <person name="Zhang C."/>
            <person name="Wu P."/>
            <person name="Chen Y."/>
            <person name="Li M."/>
            <person name="Jiang H."/>
            <person name="Wu G."/>
        </authorList>
    </citation>
    <scope>NUCLEOTIDE SEQUENCE [LARGE SCALE GENOMIC DNA]</scope>
    <source>
        <strain evidence="3">cv. GZQX0401</strain>
        <tissue evidence="2">Young leaves</tissue>
    </source>
</reference>
<gene>
    <name evidence="2" type="ORF">JCGZ_13296</name>
</gene>
<dbReference type="Proteomes" id="UP000027138">
    <property type="component" value="Unassembled WGS sequence"/>
</dbReference>
<protein>
    <submittedName>
        <fullName evidence="2">Uncharacterized protein</fullName>
    </submittedName>
</protein>
<feature type="chain" id="PRO_5001642586" evidence="1">
    <location>
        <begin position="19"/>
        <end position="110"/>
    </location>
</feature>
<accession>A0A067K807</accession>
<name>A0A067K807_JATCU</name>